<organism evidence="2 3">
    <name type="scientific">Cereibacter sphaeroides</name>
    <name type="common">Rhodobacter sphaeroides</name>
    <dbReference type="NCBI Taxonomy" id="1063"/>
    <lineage>
        <taxon>Bacteria</taxon>
        <taxon>Pseudomonadati</taxon>
        <taxon>Pseudomonadota</taxon>
        <taxon>Alphaproteobacteria</taxon>
        <taxon>Rhodobacterales</taxon>
        <taxon>Paracoccaceae</taxon>
        <taxon>Cereibacter</taxon>
    </lineage>
</organism>
<feature type="transmembrane region" description="Helical" evidence="1">
    <location>
        <begin position="66"/>
        <end position="85"/>
    </location>
</feature>
<evidence type="ECO:0000313" key="3">
    <source>
        <dbReference type="Proteomes" id="UP000248975"/>
    </source>
</evidence>
<dbReference type="EMBL" id="QFQS01000002">
    <property type="protein sequence ID" value="PZQ97956.1"/>
    <property type="molecule type" value="Genomic_DNA"/>
</dbReference>
<evidence type="ECO:0000256" key="1">
    <source>
        <dbReference type="SAM" id="Phobius"/>
    </source>
</evidence>
<proteinExistence type="predicted"/>
<reference evidence="2 3" key="1">
    <citation type="submission" date="2017-08" db="EMBL/GenBank/DDBJ databases">
        <title>Infants hospitalized years apart are colonized by the same room-sourced microbial strains.</title>
        <authorList>
            <person name="Brooks B."/>
            <person name="Olm M.R."/>
            <person name="Firek B.A."/>
            <person name="Baker R."/>
            <person name="Thomas B.C."/>
            <person name="Morowitz M.J."/>
            <person name="Banfield J.F."/>
        </authorList>
    </citation>
    <scope>NUCLEOTIDE SEQUENCE [LARGE SCALE GENOMIC DNA]</scope>
    <source>
        <strain evidence="2">S2_003_000_R2_11</strain>
    </source>
</reference>
<protein>
    <submittedName>
        <fullName evidence="2">Uncharacterized protein</fullName>
    </submittedName>
</protein>
<keyword evidence="1" id="KW-0812">Transmembrane</keyword>
<comment type="caution">
    <text evidence="2">The sequence shown here is derived from an EMBL/GenBank/DDBJ whole genome shotgun (WGS) entry which is preliminary data.</text>
</comment>
<dbReference type="AlphaFoldDB" id="A0A2W5S7Q8"/>
<accession>A0A2W5S7Q8</accession>
<keyword evidence="1" id="KW-0472">Membrane</keyword>
<gene>
    <name evidence="2" type="ORF">DI533_12545</name>
</gene>
<dbReference type="Proteomes" id="UP000248975">
    <property type="component" value="Unassembled WGS sequence"/>
</dbReference>
<name>A0A2W5S7Q8_CERSP</name>
<evidence type="ECO:0000313" key="2">
    <source>
        <dbReference type="EMBL" id="PZQ97956.1"/>
    </source>
</evidence>
<keyword evidence="1" id="KW-1133">Transmembrane helix</keyword>
<feature type="transmembrane region" description="Helical" evidence="1">
    <location>
        <begin position="6"/>
        <end position="26"/>
    </location>
</feature>
<sequence>MIAIIEALVLGFLILSVVYVVVSIYSRSVRREKLEKRFDAEVKTGDRERYVEEGMVAYQKGLRRKLLVLIYIIPMAVVAGTIYYINHSQ</sequence>